<feature type="binding site" evidence="1">
    <location>
        <position position="107"/>
    </location>
    <ligand>
        <name>Mn(2+)</name>
        <dbReference type="ChEBI" id="CHEBI:29035"/>
        <label>2</label>
    </ligand>
</feature>
<dbReference type="SUPFAM" id="SSF55031">
    <property type="entry name" value="Bacterial exopeptidase dimerisation domain"/>
    <property type="match status" value="1"/>
</dbReference>
<dbReference type="NCBIfam" id="TIGR01891">
    <property type="entry name" value="amidohydrolases"/>
    <property type="match status" value="1"/>
</dbReference>
<keyword evidence="1" id="KW-0479">Metal-binding</keyword>
<comment type="caution">
    <text evidence="3">The sequence shown here is derived from an EMBL/GenBank/DDBJ whole genome shotgun (WGS) entry which is preliminary data.</text>
</comment>
<dbReference type="AlphaFoldDB" id="A0A4R4SV22"/>
<dbReference type="EMBL" id="SMKI01000395">
    <property type="protein sequence ID" value="TDC68030.1"/>
    <property type="molecule type" value="Genomic_DNA"/>
</dbReference>
<dbReference type="GO" id="GO:0046872">
    <property type="term" value="F:metal ion binding"/>
    <property type="evidence" value="ECO:0007669"/>
    <property type="project" value="UniProtKB-KW"/>
</dbReference>
<evidence type="ECO:0000259" key="2">
    <source>
        <dbReference type="Pfam" id="PF07687"/>
    </source>
</evidence>
<dbReference type="Gene3D" id="3.40.630.10">
    <property type="entry name" value="Zn peptidases"/>
    <property type="match status" value="1"/>
</dbReference>
<organism evidence="3 4">
    <name type="scientific">Streptomyces hainanensis</name>
    <dbReference type="NCBI Taxonomy" id="402648"/>
    <lineage>
        <taxon>Bacteria</taxon>
        <taxon>Bacillati</taxon>
        <taxon>Actinomycetota</taxon>
        <taxon>Actinomycetes</taxon>
        <taxon>Kitasatosporales</taxon>
        <taxon>Streptomycetaceae</taxon>
        <taxon>Streptomyces</taxon>
    </lineage>
</organism>
<sequence length="409" mass="41921">MGGTTVSTREQAARIGGELVALRRELHADPEVGLDLPRTQRRILAALAGLGLEITTGAGTTSVVAVLRGAAPGPTVLLRGDMDALPVAEATGLPYAATNGAMHACGHDLHVAGLVGAARLLAARRAELSGAVLFMFQPGEEGHGGARVMIEEGALDAAGAPPVAAYGVHVGADLPYGVFTTRPGTLMAGYSVLDVTVRGRGGHGSRPYQALDPVPVAAEIITALQSYVTRRFDVFDPVVVTVGQVTAGSAPNVIPETAGLRAGVRAFSAPTAERLAVELPRLAHHIAAGHGLTAEIGYDPGLPVTVNDEAAAARYAATATRLFGADRYRPLPNPRTASEDFSLVLERIPGSYGFLGAAPPDAADRPVEANHSPRALFDDSVLPDQAALLAELALGHLLGTGGGAPGHRP</sequence>
<feature type="binding site" evidence="1">
    <location>
        <position position="105"/>
    </location>
    <ligand>
        <name>Mn(2+)</name>
        <dbReference type="ChEBI" id="CHEBI:29035"/>
        <label>2</label>
    </ligand>
</feature>
<dbReference type="RefSeq" id="WP_132820955.1">
    <property type="nucleotide sequence ID" value="NZ_SMKI01000395.1"/>
</dbReference>
<dbReference type="InterPro" id="IPR002933">
    <property type="entry name" value="Peptidase_M20"/>
</dbReference>
<dbReference type="GO" id="GO:0016787">
    <property type="term" value="F:hydrolase activity"/>
    <property type="evidence" value="ECO:0007669"/>
    <property type="project" value="UniProtKB-KW"/>
</dbReference>
<dbReference type="CDD" id="cd03886">
    <property type="entry name" value="M20_Acy1"/>
    <property type="match status" value="1"/>
</dbReference>
<keyword evidence="1" id="KW-0464">Manganese</keyword>
<protein>
    <submittedName>
        <fullName evidence="3">Amidohydrolase</fullName>
    </submittedName>
</protein>
<dbReference type="InterPro" id="IPR036264">
    <property type="entry name" value="Bact_exopeptidase_dim_dom"/>
</dbReference>
<reference evidence="3 4" key="1">
    <citation type="submission" date="2019-03" db="EMBL/GenBank/DDBJ databases">
        <title>Draft genome sequences of novel Actinobacteria.</title>
        <authorList>
            <person name="Sahin N."/>
            <person name="Ay H."/>
            <person name="Saygin H."/>
        </authorList>
    </citation>
    <scope>NUCLEOTIDE SEQUENCE [LARGE SCALE GENOMIC DNA]</scope>
    <source>
        <strain evidence="3 4">DSM 41900</strain>
    </source>
</reference>
<dbReference type="PIRSF" id="PIRSF005962">
    <property type="entry name" value="Pept_M20D_amidohydro"/>
    <property type="match status" value="1"/>
</dbReference>
<feature type="binding site" evidence="1">
    <location>
        <position position="141"/>
    </location>
    <ligand>
        <name>Mn(2+)</name>
        <dbReference type="ChEBI" id="CHEBI:29035"/>
        <label>2</label>
    </ligand>
</feature>
<evidence type="ECO:0000313" key="4">
    <source>
        <dbReference type="Proteomes" id="UP000295345"/>
    </source>
</evidence>
<gene>
    <name evidence="3" type="ORF">E1283_28010</name>
</gene>
<dbReference type="InterPro" id="IPR011650">
    <property type="entry name" value="Peptidase_M20_dimer"/>
</dbReference>
<feature type="domain" description="Peptidase M20 dimerisation" evidence="2">
    <location>
        <begin position="193"/>
        <end position="268"/>
    </location>
</feature>
<keyword evidence="3" id="KW-0378">Hydrolase</keyword>
<dbReference type="Gene3D" id="3.30.70.360">
    <property type="match status" value="1"/>
</dbReference>
<name>A0A4R4SV22_9ACTN</name>
<feature type="binding site" evidence="1">
    <location>
        <position position="371"/>
    </location>
    <ligand>
        <name>Mn(2+)</name>
        <dbReference type="ChEBI" id="CHEBI:29035"/>
        <label>2</label>
    </ligand>
</feature>
<dbReference type="PANTHER" id="PTHR11014">
    <property type="entry name" value="PEPTIDASE M20 FAMILY MEMBER"/>
    <property type="match status" value="1"/>
</dbReference>
<dbReference type="PANTHER" id="PTHR11014:SF63">
    <property type="entry name" value="METALLOPEPTIDASE, PUTATIVE (AFU_ORTHOLOGUE AFUA_6G09600)-RELATED"/>
    <property type="match status" value="1"/>
</dbReference>
<comment type="cofactor">
    <cofactor evidence="1">
        <name>Mn(2+)</name>
        <dbReference type="ChEBI" id="CHEBI:29035"/>
    </cofactor>
    <text evidence="1">The Mn(2+) ion enhances activity.</text>
</comment>
<dbReference type="Pfam" id="PF07687">
    <property type="entry name" value="M20_dimer"/>
    <property type="match status" value="1"/>
</dbReference>
<dbReference type="OrthoDB" id="9777385at2"/>
<evidence type="ECO:0000313" key="3">
    <source>
        <dbReference type="EMBL" id="TDC68030.1"/>
    </source>
</evidence>
<dbReference type="SUPFAM" id="SSF53187">
    <property type="entry name" value="Zn-dependent exopeptidases"/>
    <property type="match status" value="1"/>
</dbReference>
<accession>A0A4R4SV22</accession>
<dbReference type="Pfam" id="PF01546">
    <property type="entry name" value="Peptidase_M20"/>
    <property type="match status" value="1"/>
</dbReference>
<feature type="binding site" evidence="1">
    <location>
        <position position="169"/>
    </location>
    <ligand>
        <name>Mn(2+)</name>
        <dbReference type="ChEBI" id="CHEBI:29035"/>
        <label>2</label>
    </ligand>
</feature>
<evidence type="ECO:0000256" key="1">
    <source>
        <dbReference type="PIRSR" id="PIRSR005962-1"/>
    </source>
</evidence>
<dbReference type="Proteomes" id="UP000295345">
    <property type="component" value="Unassembled WGS sequence"/>
</dbReference>
<proteinExistence type="predicted"/>
<keyword evidence="4" id="KW-1185">Reference proteome</keyword>
<dbReference type="InterPro" id="IPR017439">
    <property type="entry name" value="Amidohydrolase"/>
</dbReference>